<evidence type="ECO:0000313" key="1">
    <source>
        <dbReference type="EMBL" id="KYM99587.1"/>
    </source>
</evidence>
<organism evidence="1 2">
    <name type="scientific">Cyphomyrmex costatus</name>
    <dbReference type="NCBI Taxonomy" id="456900"/>
    <lineage>
        <taxon>Eukaryota</taxon>
        <taxon>Metazoa</taxon>
        <taxon>Ecdysozoa</taxon>
        <taxon>Arthropoda</taxon>
        <taxon>Hexapoda</taxon>
        <taxon>Insecta</taxon>
        <taxon>Pterygota</taxon>
        <taxon>Neoptera</taxon>
        <taxon>Endopterygota</taxon>
        <taxon>Hymenoptera</taxon>
        <taxon>Apocrita</taxon>
        <taxon>Aculeata</taxon>
        <taxon>Formicoidea</taxon>
        <taxon>Formicidae</taxon>
        <taxon>Myrmicinae</taxon>
        <taxon>Cyphomyrmex</taxon>
    </lineage>
</organism>
<dbReference type="AlphaFoldDB" id="A0A151IFQ9"/>
<proteinExistence type="predicted"/>
<protein>
    <submittedName>
        <fullName evidence="1">Uncharacterized protein</fullName>
    </submittedName>
</protein>
<name>A0A151IFQ9_9HYME</name>
<dbReference type="Proteomes" id="UP000078542">
    <property type="component" value="Unassembled WGS sequence"/>
</dbReference>
<reference evidence="1 2" key="1">
    <citation type="submission" date="2016-03" db="EMBL/GenBank/DDBJ databases">
        <title>Cyphomyrmex costatus WGS genome.</title>
        <authorList>
            <person name="Nygaard S."/>
            <person name="Hu H."/>
            <person name="Boomsma J."/>
            <person name="Zhang G."/>
        </authorList>
    </citation>
    <scope>NUCLEOTIDE SEQUENCE [LARGE SCALE GENOMIC DNA]</scope>
    <source>
        <strain evidence="1">MS0001</strain>
        <tissue evidence="1">Whole body</tissue>
    </source>
</reference>
<dbReference type="EMBL" id="KQ977799">
    <property type="protein sequence ID" value="KYM99587.1"/>
    <property type="molecule type" value="Genomic_DNA"/>
</dbReference>
<keyword evidence="2" id="KW-1185">Reference proteome</keyword>
<accession>A0A151IFQ9</accession>
<sequence length="98" mass="11294">MASSCRQPQAPVILNRANSFAGCAPYAGMFYPRYSKIEFDKNKIRQGARIGRALQRMRMREIENVNRSVEPLSRSSPIPRRWLIQRNLPTFVRGLNSV</sequence>
<evidence type="ECO:0000313" key="2">
    <source>
        <dbReference type="Proteomes" id="UP000078542"/>
    </source>
</evidence>
<gene>
    <name evidence="1" type="ORF">ALC62_09646</name>
</gene>